<dbReference type="InterPro" id="IPR027417">
    <property type="entry name" value="P-loop_NTPase"/>
</dbReference>
<comment type="subcellular location">
    <subcellularLocation>
        <location evidence="4">Cytoplasm</location>
    </subcellularLocation>
</comment>
<dbReference type="GO" id="GO:0046872">
    <property type="term" value="F:metal ion binding"/>
    <property type="evidence" value="ECO:0007669"/>
    <property type="project" value="UniProtKB-UniRule"/>
</dbReference>
<dbReference type="GO" id="GO:0016887">
    <property type="term" value="F:ATP hydrolysis activity"/>
    <property type="evidence" value="ECO:0007669"/>
    <property type="project" value="InterPro"/>
</dbReference>
<dbReference type="PANTHER" id="PTHR23078">
    <property type="entry name" value="VESICULAR-FUSION PROTEIN NSF"/>
    <property type="match status" value="1"/>
</dbReference>
<dbReference type="GO" id="GO:0006891">
    <property type="term" value="P:intra-Golgi vesicle-mediated transport"/>
    <property type="evidence" value="ECO:0007669"/>
    <property type="project" value="TreeGrafter"/>
</dbReference>
<dbReference type="Pfam" id="PF00004">
    <property type="entry name" value="AAA"/>
    <property type="match status" value="1"/>
</dbReference>
<evidence type="ECO:0000256" key="3">
    <source>
        <dbReference type="ARBA" id="ARBA00022840"/>
    </source>
</evidence>
<comment type="caution">
    <text evidence="6">The sequence shown here is derived from an EMBL/GenBank/DDBJ whole genome shotgun (WGS) entry which is preliminary data.</text>
</comment>
<dbReference type="EMBL" id="QGKY02001250">
    <property type="protein sequence ID" value="KAF2561237.1"/>
    <property type="molecule type" value="Genomic_DNA"/>
</dbReference>
<organism evidence="6">
    <name type="scientific">Brassica cretica</name>
    <name type="common">Mustard</name>
    <dbReference type="NCBI Taxonomy" id="69181"/>
    <lineage>
        <taxon>Eukaryota</taxon>
        <taxon>Viridiplantae</taxon>
        <taxon>Streptophyta</taxon>
        <taxon>Embryophyta</taxon>
        <taxon>Tracheophyta</taxon>
        <taxon>Spermatophyta</taxon>
        <taxon>Magnoliopsida</taxon>
        <taxon>eudicotyledons</taxon>
        <taxon>Gunneridae</taxon>
        <taxon>Pentapetalae</taxon>
        <taxon>rosids</taxon>
        <taxon>malvids</taxon>
        <taxon>Brassicales</taxon>
        <taxon>Brassicaceae</taxon>
        <taxon>Brassiceae</taxon>
        <taxon>Brassica</taxon>
    </lineage>
</organism>
<dbReference type="GO" id="GO:0043001">
    <property type="term" value="P:Golgi to plasma membrane protein transport"/>
    <property type="evidence" value="ECO:0007669"/>
    <property type="project" value="TreeGrafter"/>
</dbReference>
<evidence type="ECO:0000313" key="6">
    <source>
        <dbReference type="EMBL" id="KAF2561237.1"/>
    </source>
</evidence>
<dbReference type="GO" id="GO:0035494">
    <property type="term" value="P:SNARE complex disassembly"/>
    <property type="evidence" value="ECO:0007669"/>
    <property type="project" value="InterPro"/>
</dbReference>
<evidence type="ECO:0000256" key="4">
    <source>
        <dbReference type="RuleBase" id="RU367045"/>
    </source>
</evidence>
<dbReference type="PANTHER" id="PTHR23078:SF3">
    <property type="entry name" value="VESICLE-FUSING ATPASE"/>
    <property type="match status" value="1"/>
</dbReference>
<comment type="catalytic activity">
    <reaction evidence="4">
        <text>ATP + H2O = ADP + phosphate + H(+)</text>
        <dbReference type="Rhea" id="RHEA:13065"/>
        <dbReference type="ChEBI" id="CHEBI:15377"/>
        <dbReference type="ChEBI" id="CHEBI:15378"/>
        <dbReference type="ChEBI" id="CHEBI:30616"/>
        <dbReference type="ChEBI" id="CHEBI:43474"/>
        <dbReference type="ChEBI" id="CHEBI:456216"/>
        <dbReference type="EC" id="3.6.4.6"/>
    </reaction>
</comment>
<protein>
    <recommendedName>
        <fullName evidence="4">Vesicle-fusing ATPase</fullName>
        <ecNumber evidence="4">3.6.4.6</ecNumber>
    </recommendedName>
</protein>
<dbReference type="EC" id="3.6.4.6" evidence="4"/>
<sequence length="78" mass="8532">MQSNLHQRGIGGLGAEFADIFRRAFVSRVFPPHVTSRLGIKHVKGMLLFGPPGTGKTLMARQIGKMLNGKDPKVNSLF</sequence>
<keyword evidence="4" id="KW-0653">Protein transport</keyword>
<accession>A0A8S9HVU6</accession>
<dbReference type="InterPro" id="IPR039812">
    <property type="entry name" value="Vesicle-fus_ATPase"/>
</dbReference>
<dbReference type="SUPFAM" id="SSF52540">
    <property type="entry name" value="P-loop containing nucleoside triphosphate hydrolases"/>
    <property type="match status" value="1"/>
</dbReference>
<dbReference type="GO" id="GO:0005795">
    <property type="term" value="C:Golgi stack"/>
    <property type="evidence" value="ECO:0007669"/>
    <property type="project" value="TreeGrafter"/>
</dbReference>
<comment type="cofactor">
    <cofactor evidence="4">
        <name>Mg(2+)</name>
        <dbReference type="ChEBI" id="CHEBI:18420"/>
    </cofactor>
    <text evidence="4">Binds 1 Mg(2+) ion per subunit.</text>
</comment>
<name>A0A8S9HVU6_BRACR</name>
<comment type="function">
    <text evidence="4">Required for vesicle-mediated transport. Catalyzes the fusion of transport vesicles within the Golgi cisternae. Is also required for transport from the endoplasmic reticulum to the Golgi stack. Seems to function as a fusion protein required for the delivery of cargo proteins to all compartments of the Golgi stack independent of vesicle origin.</text>
</comment>
<keyword evidence="4" id="KW-0378">Hydrolase</keyword>
<keyword evidence="4" id="KW-0813">Transport</keyword>
<gene>
    <name evidence="6" type="ORF">F2Q70_00016465</name>
</gene>
<evidence type="ECO:0000256" key="1">
    <source>
        <dbReference type="ARBA" id="ARBA00006914"/>
    </source>
</evidence>
<evidence type="ECO:0000259" key="5">
    <source>
        <dbReference type="Pfam" id="PF00004"/>
    </source>
</evidence>
<keyword evidence="4" id="KW-0963">Cytoplasm</keyword>
<proteinExistence type="inferred from homology"/>
<dbReference type="GO" id="GO:0005524">
    <property type="term" value="F:ATP binding"/>
    <property type="evidence" value="ECO:0007669"/>
    <property type="project" value="UniProtKB-UniRule"/>
</dbReference>
<keyword evidence="2 4" id="KW-0547">Nucleotide-binding</keyword>
<dbReference type="Gene3D" id="3.40.50.300">
    <property type="entry name" value="P-loop containing nucleotide triphosphate hydrolases"/>
    <property type="match status" value="1"/>
</dbReference>
<keyword evidence="4" id="KW-0460">Magnesium</keyword>
<reference evidence="6" key="1">
    <citation type="submission" date="2019-12" db="EMBL/GenBank/DDBJ databases">
        <title>Genome sequencing and annotation of Brassica cretica.</title>
        <authorList>
            <person name="Studholme D.J."/>
            <person name="Sarris P.F."/>
        </authorList>
    </citation>
    <scope>NUCLEOTIDE SEQUENCE</scope>
    <source>
        <strain evidence="6">PFS-102/07</strain>
        <tissue evidence="6">Leaf</tissue>
    </source>
</reference>
<keyword evidence="4" id="KW-0479">Metal-binding</keyword>
<keyword evidence="3 4" id="KW-0067">ATP-binding</keyword>
<feature type="domain" description="ATPase AAA-type core" evidence="5">
    <location>
        <begin position="46"/>
        <end position="68"/>
    </location>
</feature>
<evidence type="ECO:0000256" key="2">
    <source>
        <dbReference type="ARBA" id="ARBA00022741"/>
    </source>
</evidence>
<comment type="similarity">
    <text evidence="1 4">Belongs to the AAA ATPase family.</text>
</comment>
<keyword evidence="4" id="KW-0931">ER-Golgi transport</keyword>
<dbReference type="AlphaFoldDB" id="A0A8S9HVU6"/>
<dbReference type="InterPro" id="IPR003959">
    <property type="entry name" value="ATPase_AAA_core"/>
</dbReference>